<evidence type="ECO:0000313" key="1">
    <source>
        <dbReference type="EMBL" id="WIF98547.1"/>
    </source>
</evidence>
<dbReference type="RefSeq" id="WP_231419213.1">
    <property type="nucleotide sequence ID" value="NZ_CP126446.1"/>
</dbReference>
<proteinExistence type="predicted"/>
<dbReference type="Proteomes" id="UP001236652">
    <property type="component" value="Chromosome"/>
</dbReference>
<reference evidence="1 2" key="1">
    <citation type="submission" date="2023-05" db="EMBL/GenBank/DDBJ databases">
        <title>Comparative genomics reveals the evidence of polycyclic aromatic hydrocarbons degradation in moderately halophilic genus Pontibacillus.</title>
        <authorList>
            <person name="Yang H."/>
            <person name="Qian Z."/>
        </authorList>
    </citation>
    <scope>NUCLEOTIDE SEQUENCE [LARGE SCALE GENOMIC DNA]</scope>
    <source>
        <strain evidence="2">HN14</strain>
    </source>
</reference>
<accession>A0ABY8V005</accession>
<evidence type="ECO:0000313" key="2">
    <source>
        <dbReference type="Proteomes" id="UP001236652"/>
    </source>
</evidence>
<dbReference type="EMBL" id="CP126446">
    <property type="protein sequence ID" value="WIF98547.1"/>
    <property type="molecule type" value="Genomic_DNA"/>
</dbReference>
<organism evidence="1 2">
    <name type="scientific">Pontibacillus chungwhensis</name>
    <dbReference type="NCBI Taxonomy" id="265426"/>
    <lineage>
        <taxon>Bacteria</taxon>
        <taxon>Bacillati</taxon>
        <taxon>Bacillota</taxon>
        <taxon>Bacilli</taxon>
        <taxon>Bacillales</taxon>
        <taxon>Bacillaceae</taxon>
        <taxon>Pontibacillus</taxon>
    </lineage>
</organism>
<keyword evidence="2" id="KW-1185">Reference proteome</keyword>
<sequence length="145" mass="17340">MIYVLFAIVAIFLAYMIIRTDRKREEVEEQGQMPIISNYIVMESEDEDQFHTCVQPLEELSNQYSWFETGHLLCRMDRHGDHFEDTWEGLLTHTNYSKEEEPYYLFFEKADHVVKQSEISWKALVFETSDPEEAKRFVQDYPVAK</sequence>
<protein>
    <submittedName>
        <fullName evidence="1">Uncharacterized protein</fullName>
    </submittedName>
</protein>
<gene>
    <name evidence="1" type="ORF">QNI29_02435</name>
</gene>
<name>A0ABY8V005_9BACI</name>